<evidence type="ECO:0000256" key="5">
    <source>
        <dbReference type="ARBA" id="ARBA00022777"/>
    </source>
</evidence>
<keyword evidence="4" id="KW-0808">Transferase</keyword>
<keyword evidence="5 8" id="KW-0418">Kinase</keyword>
<dbReference type="InterPro" id="IPR005467">
    <property type="entry name" value="His_kinase_dom"/>
</dbReference>
<gene>
    <name evidence="8" type="ORF">G4Y79_21905</name>
</gene>
<dbReference type="InterPro" id="IPR036890">
    <property type="entry name" value="HATPase_C_sf"/>
</dbReference>
<dbReference type="Pfam" id="PF02518">
    <property type="entry name" value="HATPase_c"/>
    <property type="match status" value="1"/>
</dbReference>
<dbReference type="Pfam" id="PF00512">
    <property type="entry name" value="HisKA"/>
    <property type="match status" value="1"/>
</dbReference>
<dbReference type="EC" id="2.7.13.3" evidence="2"/>
<dbReference type="AlphaFoldDB" id="A0A7S8E8I8"/>
<dbReference type="PANTHER" id="PTHR43047">
    <property type="entry name" value="TWO-COMPONENT HISTIDINE PROTEIN KINASE"/>
    <property type="match status" value="1"/>
</dbReference>
<evidence type="ECO:0000256" key="3">
    <source>
        <dbReference type="ARBA" id="ARBA00022553"/>
    </source>
</evidence>
<dbReference type="InterPro" id="IPR003661">
    <property type="entry name" value="HisK_dim/P_dom"/>
</dbReference>
<dbReference type="KEGG" id="pmet:G4Y79_21905"/>
<dbReference type="SMART" id="SM00387">
    <property type="entry name" value="HATPase_c"/>
    <property type="match status" value="1"/>
</dbReference>
<comment type="catalytic activity">
    <reaction evidence="1">
        <text>ATP + protein L-histidine = ADP + protein N-phospho-L-histidine.</text>
        <dbReference type="EC" id="2.7.13.3"/>
    </reaction>
</comment>
<dbReference type="GO" id="GO:0009927">
    <property type="term" value="F:histidine phosphotransfer kinase activity"/>
    <property type="evidence" value="ECO:0007669"/>
    <property type="project" value="TreeGrafter"/>
</dbReference>
<protein>
    <recommendedName>
        <fullName evidence="2">histidine kinase</fullName>
        <ecNumber evidence="2">2.7.13.3</ecNumber>
    </recommendedName>
</protein>
<dbReference type="EMBL" id="CP062983">
    <property type="protein sequence ID" value="QPC82307.1"/>
    <property type="molecule type" value="Genomic_DNA"/>
</dbReference>
<feature type="domain" description="Histidine kinase" evidence="7">
    <location>
        <begin position="80"/>
        <end position="289"/>
    </location>
</feature>
<dbReference type="SUPFAM" id="SSF55874">
    <property type="entry name" value="ATPase domain of HSP90 chaperone/DNA topoisomerase II/histidine kinase"/>
    <property type="match status" value="1"/>
</dbReference>
<sequence length="296" mass="33572">MSTASTPRLPTTRQLRDHFLIPVTAILNMSEAMLMGRHGPLNDEQREYLQTIQDNALQAFSFNQRMIQHYGTNGLEGLSEYSHDWLTPIASIISYCDLLLLEYLVGDLQDEQKALLQKAYYRAHALQRQIQNVIDYSRLEAHLERPMSSFPLDEVFKQDAIIVQSSVPIHWELPEYTPVVMSSKLYISHTLNALLDNAAKFTRAGYITVTGQVINRHVDITVTDTGIGIPHTLQDRVFQPFYQLTPRTPGLGLGLYIAQAYVAQQGSRLLMHSTPDVGTQFQFSIPLSDQQLPKED</sequence>
<dbReference type="PROSITE" id="PS50109">
    <property type="entry name" value="HIS_KIN"/>
    <property type="match status" value="1"/>
</dbReference>
<dbReference type="InterPro" id="IPR036097">
    <property type="entry name" value="HisK_dim/P_sf"/>
</dbReference>
<dbReference type="GO" id="GO:0005886">
    <property type="term" value="C:plasma membrane"/>
    <property type="evidence" value="ECO:0007669"/>
    <property type="project" value="TreeGrafter"/>
</dbReference>
<dbReference type="RefSeq" id="WP_195170376.1">
    <property type="nucleotide sequence ID" value="NZ_CP062983.1"/>
</dbReference>
<dbReference type="SMART" id="SM00388">
    <property type="entry name" value="HisKA"/>
    <property type="match status" value="1"/>
</dbReference>
<dbReference type="Gene3D" id="1.10.287.130">
    <property type="match status" value="1"/>
</dbReference>
<dbReference type="Gene3D" id="3.30.565.10">
    <property type="entry name" value="Histidine kinase-like ATPase, C-terminal domain"/>
    <property type="match status" value="1"/>
</dbReference>
<dbReference type="SUPFAM" id="SSF47384">
    <property type="entry name" value="Homodimeric domain of signal transducing histidine kinase"/>
    <property type="match status" value="1"/>
</dbReference>
<evidence type="ECO:0000256" key="1">
    <source>
        <dbReference type="ARBA" id="ARBA00000085"/>
    </source>
</evidence>
<name>A0A7S8E8I8_9CHLR</name>
<keyword evidence="3" id="KW-0597">Phosphoprotein</keyword>
<reference evidence="8 9" key="1">
    <citation type="submission" date="2020-02" db="EMBL/GenBank/DDBJ databases">
        <authorList>
            <person name="Zheng R.K."/>
            <person name="Sun C.M."/>
        </authorList>
    </citation>
    <scope>NUCLEOTIDE SEQUENCE [LARGE SCALE GENOMIC DNA]</scope>
    <source>
        <strain evidence="9">rifampicinis</strain>
    </source>
</reference>
<evidence type="ECO:0000256" key="4">
    <source>
        <dbReference type="ARBA" id="ARBA00022679"/>
    </source>
</evidence>
<dbReference type="InterPro" id="IPR003594">
    <property type="entry name" value="HATPase_dom"/>
</dbReference>
<dbReference type="Proteomes" id="UP000594468">
    <property type="component" value="Chromosome"/>
</dbReference>
<dbReference type="InterPro" id="IPR004358">
    <property type="entry name" value="Sig_transdc_His_kin-like_C"/>
</dbReference>
<proteinExistence type="predicted"/>
<accession>A0A7S8E8I8</accession>
<dbReference type="PANTHER" id="PTHR43047:SF72">
    <property type="entry name" value="OSMOSENSING HISTIDINE PROTEIN KINASE SLN1"/>
    <property type="match status" value="1"/>
</dbReference>
<keyword evidence="6" id="KW-0902">Two-component regulatory system</keyword>
<evidence type="ECO:0000256" key="6">
    <source>
        <dbReference type="ARBA" id="ARBA00023012"/>
    </source>
</evidence>
<evidence type="ECO:0000313" key="8">
    <source>
        <dbReference type="EMBL" id="QPC82307.1"/>
    </source>
</evidence>
<evidence type="ECO:0000256" key="2">
    <source>
        <dbReference type="ARBA" id="ARBA00012438"/>
    </source>
</evidence>
<dbReference type="PRINTS" id="PR00344">
    <property type="entry name" value="BCTRLSENSOR"/>
</dbReference>
<dbReference type="GO" id="GO:0000155">
    <property type="term" value="F:phosphorelay sensor kinase activity"/>
    <property type="evidence" value="ECO:0007669"/>
    <property type="project" value="InterPro"/>
</dbReference>
<evidence type="ECO:0000313" key="9">
    <source>
        <dbReference type="Proteomes" id="UP000594468"/>
    </source>
</evidence>
<keyword evidence="9" id="KW-1185">Reference proteome</keyword>
<dbReference type="CDD" id="cd00082">
    <property type="entry name" value="HisKA"/>
    <property type="match status" value="1"/>
</dbReference>
<evidence type="ECO:0000259" key="7">
    <source>
        <dbReference type="PROSITE" id="PS50109"/>
    </source>
</evidence>
<organism evidence="8 9">
    <name type="scientific">Phototrophicus methaneseepsis</name>
    <dbReference type="NCBI Taxonomy" id="2710758"/>
    <lineage>
        <taxon>Bacteria</taxon>
        <taxon>Bacillati</taxon>
        <taxon>Chloroflexota</taxon>
        <taxon>Candidatus Thermofontia</taxon>
        <taxon>Phototrophicales</taxon>
        <taxon>Phototrophicaceae</taxon>
        <taxon>Phototrophicus</taxon>
    </lineage>
</organism>